<dbReference type="OrthoDB" id="9780401at2"/>
<dbReference type="PROSITE" id="PS51257">
    <property type="entry name" value="PROKAR_LIPOPROTEIN"/>
    <property type="match status" value="1"/>
</dbReference>
<feature type="chain" id="PRO_5014470664" evidence="1">
    <location>
        <begin position="22"/>
        <end position="211"/>
    </location>
</feature>
<evidence type="ECO:0000313" key="3">
    <source>
        <dbReference type="Proteomes" id="UP000242205"/>
    </source>
</evidence>
<keyword evidence="3" id="KW-1185">Reference proteome</keyword>
<accession>A0A2I6SB16</accession>
<dbReference type="EMBL" id="CP025682">
    <property type="protein sequence ID" value="AUN96429.1"/>
    <property type="molecule type" value="Genomic_DNA"/>
</dbReference>
<protein>
    <submittedName>
        <fullName evidence="2">DUF2959 domain-containing protein</fullName>
    </submittedName>
</protein>
<sequence length="211" mass="24076">MRSLILVALALTLGACSNVYYDAMEKVGVHKRDILVDRVEAARDTQSETKEQFLTAMEQFRQVVDFSGGDLEREYLRLDATLQRSERGAAEVRERIDAVEAVSEALFDEWRTELEQYSSDHLRAESQRKYDATRVRYARLIASMQAAEEKLEPVLVPLRDQVLFMKHNLNARAIAGLSGELARVQVNVDRLVRDMDEAIAEADRFIATLQQ</sequence>
<feature type="signal peptide" evidence="1">
    <location>
        <begin position="1"/>
        <end position="21"/>
    </location>
</feature>
<gene>
    <name evidence="2" type="ORF">C0099_09920</name>
</gene>
<evidence type="ECO:0000313" key="2">
    <source>
        <dbReference type="EMBL" id="AUN96429.1"/>
    </source>
</evidence>
<name>A0A2I6SB16_9RHOO</name>
<proteinExistence type="predicted"/>
<keyword evidence="1" id="KW-0732">Signal</keyword>
<reference evidence="2 3" key="1">
    <citation type="submission" date="2018-01" db="EMBL/GenBank/DDBJ databases">
        <authorList>
            <person name="Fu G.-Y."/>
        </authorList>
    </citation>
    <scope>NUCLEOTIDE SEQUENCE [LARGE SCALE GENOMIC DNA]</scope>
    <source>
        <strain evidence="2 3">SY39</strain>
    </source>
</reference>
<evidence type="ECO:0000256" key="1">
    <source>
        <dbReference type="SAM" id="SignalP"/>
    </source>
</evidence>
<dbReference type="InterPro" id="IPR021342">
    <property type="entry name" value="DUF2959"/>
</dbReference>
<organism evidence="2 3">
    <name type="scientific">Pseudazoarcus pumilus</name>
    <dbReference type="NCBI Taxonomy" id="2067960"/>
    <lineage>
        <taxon>Bacteria</taxon>
        <taxon>Pseudomonadati</taxon>
        <taxon>Pseudomonadota</taxon>
        <taxon>Betaproteobacteria</taxon>
        <taxon>Rhodocyclales</taxon>
        <taxon>Zoogloeaceae</taxon>
        <taxon>Pseudazoarcus</taxon>
    </lineage>
</organism>
<dbReference type="Proteomes" id="UP000242205">
    <property type="component" value="Chromosome"/>
</dbReference>
<dbReference type="AlphaFoldDB" id="A0A2I6SB16"/>
<dbReference type="Pfam" id="PF11172">
    <property type="entry name" value="DUF2959"/>
    <property type="match status" value="1"/>
</dbReference>
<dbReference type="KEGG" id="atw:C0099_09920"/>